<dbReference type="EMBL" id="CP000863">
    <property type="protein sequence ID" value="ACC56424.1"/>
    <property type="molecule type" value="Genomic_DNA"/>
</dbReference>
<name>A0A7U3XYY3_ACIBC</name>
<protein>
    <submittedName>
        <fullName evidence="1">Uncharacterized protein</fullName>
    </submittedName>
</protein>
<reference evidence="1 2" key="1">
    <citation type="journal article" date="2008" name="Antimicrob. Agents Chemother.">
        <title>Whole-genome pyrosequencing of an epidemic multidrug-resistant Acinetobacter baumannii strain belonging to the European clone II group.</title>
        <authorList>
            <person name="Iacono M."/>
            <person name="Villa L."/>
            <person name="Fortini D."/>
            <person name="Bordoni R."/>
            <person name="Imperi F."/>
            <person name="Bonnal R.J."/>
            <person name="Sicheritz-Ponten T."/>
            <person name="De Bellis G."/>
            <person name="Visca P."/>
            <person name="Cassone A."/>
            <person name="Carattoli A."/>
        </authorList>
    </citation>
    <scope>NUCLEOTIDE SEQUENCE [LARGE SCALE GENOMIC DNA]</scope>
    <source>
        <strain evidence="1 2">ACICU</strain>
    </source>
</reference>
<evidence type="ECO:0000313" key="1">
    <source>
        <dbReference type="EMBL" id="ACC56424.1"/>
    </source>
</evidence>
<evidence type="ECO:0000313" key="2">
    <source>
        <dbReference type="Proteomes" id="UP000008839"/>
    </source>
</evidence>
<dbReference type="AlphaFoldDB" id="A0A7U3XYY3"/>
<dbReference type="Proteomes" id="UP000008839">
    <property type="component" value="Chromosome"/>
</dbReference>
<organism evidence="1 2">
    <name type="scientific">Acinetobacter baumannii (strain ACICU)</name>
    <dbReference type="NCBI Taxonomy" id="405416"/>
    <lineage>
        <taxon>Bacteria</taxon>
        <taxon>Pseudomonadati</taxon>
        <taxon>Pseudomonadota</taxon>
        <taxon>Gammaproteobacteria</taxon>
        <taxon>Moraxellales</taxon>
        <taxon>Moraxellaceae</taxon>
        <taxon>Acinetobacter</taxon>
        <taxon>Acinetobacter calcoaceticus/baumannii complex</taxon>
    </lineage>
</organism>
<sequence>MLATLPVGFSRPFRKALKEQSFSDEPSCPLYGGTGGGHLRVCWVFSASLLTPFRSATLI</sequence>
<gene>
    <name evidence="1" type="ordered locus">ACICU_01112</name>
</gene>
<accession>A0A7U3XYY3</accession>
<proteinExistence type="predicted"/>
<dbReference type="KEGG" id="abc:ACICU_01112"/>